<protein>
    <submittedName>
        <fullName evidence="1">DUF6380 family protein</fullName>
    </submittedName>
</protein>
<organism evidence="1">
    <name type="scientific">Streptomyces sp. R41</name>
    <dbReference type="NCBI Taxonomy" id="3238632"/>
    <lineage>
        <taxon>Bacteria</taxon>
        <taxon>Bacillati</taxon>
        <taxon>Actinomycetota</taxon>
        <taxon>Actinomycetes</taxon>
        <taxon>Kitasatosporales</taxon>
        <taxon>Streptomycetaceae</taxon>
        <taxon>Streptomyces</taxon>
    </lineage>
</organism>
<reference evidence="1" key="1">
    <citation type="submission" date="2024-07" db="EMBL/GenBank/DDBJ databases">
        <authorList>
            <person name="Yu S.T."/>
        </authorList>
    </citation>
    <scope>NUCLEOTIDE SEQUENCE</scope>
    <source>
        <strain evidence="1">R41</strain>
    </source>
</reference>
<name>A0AB39RR25_9ACTN</name>
<dbReference type="Pfam" id="PF19907">
    <property type="entry name" value="DUF6380"/>
    <property type="match status" value="1"/>
</dbReference>
<sequence>MDNLGQGDSIDEKRHATLRSRVASLTATTCRARFNHRGGSLGEGAR</sequence>
<gene>
    <name evidence="1" type="ORF">AB5J53_41385</name>
</gene>
<dbReference type="EMBL" id="CP163443">
    <property type="protein sequence ID" value="XDQ57669.1"/>
    <property type="molecule type" value="Genomic_DNA"/>
</dbReference>
<proteinExistence type="predicted"/>
<evidence type="ECO:0000313" key="1">
    <source>
        <dbReference type="EMBL" id="XDQ57669.1"/>
    </source>
</evidence>
<dbReference type="RefSeq" id="WP_369250730.1">
    <property type="nucleotide sequence ID" value="NZ_CP163443.1"/>
</dbReference>
<dbReference type="InterPro" id="IPR045960">
    <property type="entry name" value="DUF6380"/>
</dbReference>
<dbReference type="AlphaFoldDB" id="A0AB39RR25"/>
<accession>A0AB39RR25</accession>